<dbReference type="InterPro" id="IPR023614">
    <property type="entry name" value="Porin_dom_sf"/>
</dbReference>
<dbReference type="Proteomes" id="UP000702544">
    <property type="component" value="Unassembled WGS sequence"/>
</dbReference>
<gene>
    <name evidence="1" type="ORF">GWO12_00700</name>
</gene>
<organism evidence="1 2">
    <name type="scientific">Candidatus Kutchimonas denitrificans</name>
    <dbReference type="NCBI Taxonomy" id="3056748"/>
    <lineage>
        <taxon>Bacteria</taxon>
        <taxon>Pseudomonadati</taxon>
        <taxon>Gemmatimonadota</taxon>
        <taxon>Gemmatimonadia</taxon>
        <taxon>Candidatus Palauibacterales</taxon>
        <taxon>Candidatus Palauibacteraceae</taxon>
        <taxon>Candidatus Kutchimonas</taxon>
    </lineage>
</organism>
<comment type="caution">
    <text evidence="1">The sequence shown here is derived from an EMBL/GenBank/DDBJ whole genome shotgun (WGS) entry which is preliminary data.</text>
</comment>
<proteinExistence type="predicted"/>
<name>A0AAE4Z7F1_9BACT</name>
<protein>
    <submittedName>
        <fullName evidence="1">Uncharacterized protein</fullName>
    </submittedName>
</protein>
<evidence type="ECO:0000313" key="1">
    <source>
        <dbReference type="EMBL" id="NIR73626.1"/>
    </source>
</evidence>
<accession>A0AAE4Z7F1</accession>
<evidence type="ECO:0000313" key="2">
    <source>
        <dbReference type="Proteomes" id="UP000702544"/>
    </source>
</evidence>
<dbReference type="AlphaFoldDB" id="A0AAE4Z7F1"/>
<dbReference type="Gene3D" id="2.40.160.10">
    <property type="entry name" value="Porin"/>
    <property type="match status" value="1"/>
</dbReference>
<sequence length="477" mass="52835">MSGFAATGNDAGLEGPVPAFARKYNLSCNVCHTREPRLNPFGQRFQENGYQLPGTEDGGTSLKTLLGGPGPLDGATLDEVTNFLAARLRAEVQQSFVRQKTVSEDPDFRSFPNVVNVFFAGSATRNVSFYFETEFAPPAESEEAKVEFERVMLILTNLGRYQLANIRIGKIDPSAFFAFPTHRQQMNPIFPVAESEEFPPEIARIPVLPMAFAAKMFGLTRGSEHQGEEGFSILPFEPFFFNAPATTGAMLWGRPLGELFLYQIGVAQDETAEDEPGVRWDPYGLLRFDFLLGPYTALQLSGFYYYAKNAARPTLAPMGNVVFGEPVDWRRWGVGARLHYRFLDIYGTVIWDDIDDVVFPGPPLTLSEWDTQGLGVSLEADWVIHQNWFLGVRWDFMDPGGLVKLPPLLQGEDPEINQDASLLGGILKFYPVPNVGLYARSHFNLLGSVQFPAALGGDEHPARNPTVISALGVDMAF</sequence>
<reference evidence="1 2" key="1">
    <citation type="submission" date="2020-01" db="EMBL/GenBank/DDBJ databases">
        <title>Genomes assembled from Gulf of Kutch pelagic sediment metagenomes.</title>
        <authorList>
            <person name="Chandrashekar M."/>
            <person name="Mahajan M.S."/>
            <person name="Dave K.J."/>
            <person name="Vatsa P."/>
            <person name="Nathani N.M."/>
        </authorList>
    </citation>
    <scope>NUCLEOTIDE SEQUENCE [LARGE SCALE GENOMIC DNA]</scope>
    <source>
        <strain evidence="1">KS3-K002</strain>
    </source>
</reference>
<dbReference type="EMBL" id="JAACAK010000002">
    <property type="protein sequence ID" value="NIR73626.1"/>
    <property type="molecule type" value="Genomic_DNA"/>
</dbReference>